<dbReference type="Proteomes" id="UP000236161">
    <property type="component" value="Unassembled WGS sequence"/>
</dbReference>
<sequence length="123" mass="13491">MTGMSSIFTSYVPYLGKDKVRIVDDSFTPVIGKGVVRCSSSLSLPSVLHVLSFPTNLLSISSITNDLNCNVTFFLSYCILHRLTMEEIIGVSKICNGLYLLNNSELIRRKIGLIASISSKGQK</sequence>
<dbReference type="EMBL" id="KZ452041">
    <property type="protein sequence ID" value="PKA49021.1"/>
    <property type="molecule type" value="Genomic_DNA"/>
</dbReference>
<keyword evidence="3" id="KW-1185">Reference proteome</keyword>
<dbReference type="OrthoDB" id="1938972at2759"/>
<name>A0A2I0A0F5_9ASPA</name>
<organism evidence="2 3">
    <name type="scientific">Apostasia shenzhenica</name>
    <dbReference type="NCBI Taxonomy" id="1088818"/>
    <lineage>
        <taxon>Eukaryota</taxon>
        <taxon>Viridiplantae</taxon>
        <taxon>Streptophyta</taxon>
        <taxon>Embryophyta</taxon>
        <taxon>Tracheophyta</taxon>
        <taxon>Spermatophyta</taxon>
        <taxon>Magnoliopsida</taxon>
        <taxon>Liliopsida</taxon>
        <taxon>Asparagales</taxon>
        <taxon>Orchidaceae</taxon>
        <taxon>Apostasioideae</taxon>
        <taxon>Apostasia</taxon>
    </lineage>
</organism>
<dbReference type="AlphaFoldDB" id="A0A2I0A0F5"/>
<accession>A0A2I0A0F5</accession>
<evidence type="ECO:0000313" key="2">
    <source>
        <dbReference type="EMBL" id="PKA49021.1"/>
    </source>
</evidence>
<reference evidence="2 3" key="1">
    <citation type="journal article" date="2017" name="Nature">
        <title>The Apostasia genome and the evolution of orchids.</title>
        <authorList>
            <person name="Zhang G.Q."/>
            <person name="Liu K.W."/>
            <person name="Li Z."/>
            <person name="Lohaus R."/>
            <person name="Hsiao Y.Y."/>
            <person name="Niu S.C."/>
            <person name="Wang J.Y."/>
            <person name="Lin Y.C."/>
            <person name="Xu Q."/>
            <person name="Chen L.J."/>
            <person name="Yoshida K."/>
            <person name="Fujiwara S."/>
            <person name="Wang Z.W."/>
            <person name="Zhang Y.Q."/>
            <person name="Mitsuda N."/>
            <person name="Wang M."/>
            <person name="Liu G.H."/>
            <person name="Pecoraro L."/>
            <person name="Huang H.X."/>
            <person name="Xiao X.J."/>
            <person name="Lin M."/>
            <person name="Wu X.Y."/>
            <person name="Wu W.L."/>
            <person name="Chen Y.Y."/>
            <person name="Chang S.B."/>
            <person name="Sakamoto S."/>
            <person name="Ohme-Takagi M."/>
            <person name="Yagi M."/>
            <person name="Zeng S.J."/>
            <person name="Shen C.Y."/>
            <person name="Yeh C.M."/>
            <person name="Luo Y.B."/>
            <person name="Tsai W.C."/>
            <person name="Van de Peer Y."/>
            <person name="Liu Z.J."/>
        </authorList>
    </citation>
    <scope>NUCLEOTIDE SEQUENCE [LARGE SCALE GENOMIC DNA]</scope>
    <source>
        <strain evidence="3">cv. Shenzhen</strain>
        <tissue evidence="2">Stem</tissue>
    </source>
</reference>
<feature type="domain" description="Retrovirus-related Pol polyprotein from transposon TNT 1-94-like beta-barrel" evidence="1">
    <location>
        <begin position="1"/>
        <end position="65"/>
    </location>
</feature>
<dbReference type="InterPro" id="IPR054722">
    <property type="entry name" value="PolX-like_BBD"/>
</dbReference>
<protein>
    <recommendedName>
        <fullName evidence="1">Retrovirus-related Pol polyprotein from transposon TNT 1-94-like beta-barrel domain-containing protein</fullName>
    </recommendedName>
</protein>
<gene>
    <name evidence="2" type="ORF">AXF42_Ash020600</name>
</gene>
<evidence type="ECO:0000259" key="1">
    <source>
        <dbReference type="Pfam" id="PF22936"/>
    </source>
</evidence>
<proteinExistence type="predicted"/>
<dbReference type="Pfam" id="PF22936">
    <property type="entry name" value="Pol_BBD"/>
    <property type="match status" value="1"/>
</dbReference>
<evidence type="ECO:0000313" key="3">
    <source>
        <dbReference type="Proteomes" id="UP000236161"/>
    </source>
</evidence>